<evidence type="ECO:0000256" key="4">
    <source>
        <dbReference type="ARBA" id="ARBA00023136"/>
    </source>
</evidence>
<feature type="transmembrane region" description="Helical" evidence="6">
    <location>
        <begin position="319"/>
        <end position="341"/>
    </location>
</feature>
<evidence type="ECO:0000256" key="6">
    <source>
        <dbReference type="SAM" id="Phobius"/>
    </source>
</evidence>
<feature type="domain" description="Major facilitator superfamily (MFS) profile" evidence="7">
    <location>
        <begin position="21"/>
        <end position="407"/>
    </location>
</feature>
<sequence>MAAHTEVSPSKLTELRHGWRVLVASTLGIAGGIIAIPYYTNALFFPELSAEFGWSSANLSLVVLVYNLTWAILMPFVGRLTDRFGVRAPALVSGLFLAVGYFIMSTVGDNFVLYFIVVVVTMGLSVCTGAIGFARAIGVTFDRMRGLALGIILAGSGVTAVVAPQVLGPIIEGSGWRMGFRSLALAVVVLAVVVFLLMPSGVRRDDGQGAGAEKDQARTVPVARVLAEPVFRRLALAFICMALAVGGMVIHLYPMMLEAGVAESAALWVQSAMGFTVVIGRLVSGYLFDKFHAPYVVACILGLAAVGLAMLVFGGPHLALVAAFAVGFCVGAEVDVVALLTSRFFAMDVFGQLYGLLYAAFTLGLAGSPYIIGLLVDNTEGFVPTVSYSAILLLIGSALFVTLPKYGEPRFAAEDAPNTPDSPDTPDSPGPTVPADDLVSR</sequence>
<protein>
    <submittedName>
        <fullName evidence="8">Major facilitator superfamily transporter</fullName>
    </submittedName>
</protein>
<dbReference type="SUPFAM" id="SSF103473">
    <property type="entry name" value="MFS general substrate transporter"/>
    <property type="match status" value="1"/>
</dbReference>
<feature type="transmembrane region" description="Helical" evidence="6">
    <location>
        <begin position="111"/>
        <end position="134"/>
    </location>
</feature>
<dbReference type="OrthoDB" id="146345at2"/>
<feature type="transmembrane region" description="Helical" evidence="6">
    <location>
        <begin position="382"/>
        <end position="403"/>
    </location>
</feature>
<dbReference type="PROSITE" id="PS50850">
    <property type="entry name" value="MFS"/>
    <property type="match status" value="1"/>
</dbReference>
<evidence type="ECO:0000313" key="8">
    <source>
        <dbReference type="EMBL" id="AHW62523.1"/>
    </source>
</evidence>
<dbReference type="PANTHER" id="PTHR11360">
    <property type="entry name" value="MONOCARBOXYLATE TRANSPORTER"/>
    <property type="match status" value="1"/>
</dbReference>
<evidence type="ECO:0000256" key="3">
    <source>
        <dbReference type="ARBA" id="ARBA00022989"/>
    </source>
</evidence>
<dbReference type="InterPro" id="IPR020846">
    <property type="entry name" value="MFS_dom"/>
</dbReference>
<dbReference type="InterPro" id="IPR011701">
    <property type="entry name" value="MFS"/>
</dbReference>
<feature type="transmembrane region" description="Helical" evidence="6">
    <location>
        <begin position="146"/>
        <end position="167"/>
    </location>
</feature>
<dbReference type="InterPro" id="IPR036259">
    <property type="entry name" value="MFS_trans_sf"/>
</dbReference>
<keyword evidence="2 6" id="KW-0812">Transmembrane</keyword>
<keyword evidence="3 6" id="KW-1133">Transmembrane helix</keyword>
<proteinExistence type="predicted"/>
<dbReference type="STRING" id="1404245.CGLY_00375"/>
<dbReference type="EMBL" id="CP006842">
    <property type="protein sequence ID" value="AHW62523.1"/>
    <property type="molecule type" value="Genomic_DNA"/>
</dbReference>
<dbReference type="Proteomes" id="UP000023703">
    <property type="component" value="Chromosome"/>
</dbReference>
<dbReference type="eggNOG" id="COG2271">
    <property type="taxonomic scope" value="Bacteria"/>
</dbReference>
<dbReference type="Gene3D" id="1.20.1250.20">
    <property type="entry name" value="MFS general substrate transporter like domains"/>
    <property type="match status" value="1"/>
</dbReference>
<feature type="transmembrane region" description="Helical" evidence="6">
    <location>
        <begin position="84"/>
        <end position="105"/>
    </location>
</feature>
<dbReference type="GO" id="GO:0022857">
    <property type="term" value="F:transmembrane transporter activity"/>
    <property type="evidence" value="ECO:0007669"/>
    <property type="project" value="InterPro"/>
</dbReference>
<evidence type="ECO:0000256" key="1">
    <source>
        <dbReference type="ARBA" id="ARBA00004651"/>
    </source>
</evidence>
<evidence type="ECO:0000259" key="7">
    <source>
        <dbReference type="PROSITE" id="PS50850"/>
    </source>
</evidence>
<dbReference type="RefSeq" id="WP_052539359.1">
    <property type="nucleotide sequence ID" value="NZ_CP006842.1"/>
</dbReference>
<dbReference type="KEGG" id="cgy:CGLY_00375"/>
<dbReference type="InterPro" id="IPR050327">
    <property type="entry name" value="Proton-linked_MCT"/>
</dbReference>
<evidence type="ECO:0000256" key="5">
    <source>
        <dbReference type="SAM" id="MobiDB-lite"/>
    </source>
</evidence>
<gene>
    <name evidence="8" type="ORF">CGLY_00375</name>
</gene>
<comment type="subcellular location">
    <subcellularLocation>
        <location evidence="1">Cell membrane</location>
        <topology evidence="1">Multi-pass membrane protein</topology>
    </subcellularLocation>
</comment>
<feature type="transmembrane region" description="Helical" evidence="6">
    <location>
        <begin position="21"/>
        <end position="39"/>
    </location>
</feature>
<feature type="transmembrane region" description="Helical" evidence="6">
    <location>
        <begin position="234"/>
        <end position="253"/>
    </location>
</feature>
<dbReference type="Pfam" id="PF07690">
    <property type="entry name" value="MFS_1"/>
    <property type="match status" value="1"/>
</dbReference>
<evidence type="ECO:0000256" key="2">
    <source>
        <dbReference type="ARBA" id="ARBA00022692"/>
    </source>
</evidence>
<feature type="transmembrane region" description="Helical" evidence="6">
    <location>
        <begin position="353"/>
        <end position="376"/>
    </location>
</feature>
<keyword evidence="9" id="KW-1185">Reference proteome</keyword>
<feature type="transmembrane region" description="Helical" evidence="6">
    <location>
        <begin position="265"/>
        <end position="283"/>
    </location>
</feature>
<accession>X5DHK8</accession>
<dbReference type="AlphaFoldDB" id="X5DHK8"/>
<dbReference type="HOGENOM" id="CLU_001265_59_9_11"/>
<feature type="transmembrane region" description="Helical" evidence="6">
    <location>
        <begin position="295"/>
        <end position="313"/>
    </location>
</feature>
<feature type="transmembrane region" description="Helical" evidence="6">
    <location>
        <begin position="59"/>
        <end position="77"/>
    </location>
</feature>
<feature type="transmembrane region" description="Helical" evidence="6">
    <location>
        <begin position="179"/>
        <end position="198"/>
    </location>
</feature>
<organism evidence="8 9">
    <name type="scientific">Corynebacterium glyciniphilum AJ 3170</name>
    <dbReference type="NCBI Taxonomy" id="1404245"/>
    <lineage>
        <taxon>Bacteria</taxon>
        <taxon>Bacillati</taxon>
        <taxon>Actinomycetota</taxon>
        <taxon>Actinomycetes</taxon>
        <taxon>Mycobacteriales</taxon>
        <taxon>Corynebacteriaceae</taxon>
        <taxon>Corynebacterium</taxon>
    </lineage>
</organism>
<keyword evidence="4 6" id="KW-0472">Membrane</keyword>
<reference evidence="8 9" key="1">
    <citation type="journal article" date="2015" name="Int. J. Syst. Evol. Microbiol.">
        <title>Revisiting Corynebacterium glyciniphilum (ex Kubota et al., 1972) sp. nov., nom. rev., isolated from putrefied banana.</title>
        <authorList>
            <person name="Al-Dilaimi A."/>
            <person name="Bednarz H."/>
            <person name="Lomker A."/>
            <person name="Niehaus K."/>
            <person name="Kalinowski J."/>
            <person name="Ruckert C."/>
        </authorList>
    </citation>
    <scope>NUCLEOTIDE SEQUENCE [LARGE SCALE GENOMIC DNA]</scope>
    <source>
        <strain evidence="8">AJ 3170</strain>
    </source>
</reference>
<feature type="region of interest" description="Disordered" evidence="5">
    <location>
        <begin position="411"/>
        <end position="441"/>
    </location>
</feature>
<dbReference type="GO" id="GO:0005886">
    <property type="term" value="C:plasma membrane"/>
    <property type="evidence" value="ECO:0007669"/>
    <property type="project" value="UniProtKB-SubCell"/>
</dbReference>
<evidence type="ECO:0000313" key="9">
    <source>
        <dbReference type="Proteomes" id="UP000023703"/>
    </source>
</evidence>
<dbReference type="CDD" id="cd17355">
    <property type="entry name" value="MFS_YcxA_like"/>
    <property type="match status" value="1"/>
</dbReference>
<name>X5DHK8_9CORY</name>
<dbReference type="PANTHER" id="PTHR11360:SF284">
    <property type="entry name" value="EG:103B4.3 PROTEIN-RELATED"/>
    <property type="match status" value="1"/>
</dbReference>